<evidence type="ECO:0000256" key="1">
    <source>
        <dbReference type="ARBA" id="ARBA00006068"/>
    </source>
</evidence>
<dbReference type="Proteomes" id="UP000176527">
    <property type="component" value="Unassembled WGS sequence"/>
</dbReference>
<dbReference type="PANTHER" id="PTHR33392">
    <property type="entry name" value="POLYISOPRENYL-TEICHOIC ACID--PEPTIDOGLYCAN TEICHOIC ACID TRANSFERASE TAGU"/>
    <property type="match status" value="1"/>
</dbReference>
<proteinExistence type="inferred from homology"/>
<organism evidence="3 4">
    <name type="scientific">Candidatus Daviesbacteria bacterium RIFCSPHIGHO2_12_FULL_37_11</name>
    <dbReference type="NCBI Taxonomy" id="1797777"/>
    <lineage>
        <taxon>Bacteria</taxon>
        <taxon>Candidatus Daviesiibacteriota</taxon>
    </lineage>
</organism>
<comment type="similarity">
    <text evidence="1">Belongs to the LytR/CpsA/Psr (LCP) family.</text>
</comment>
<evidence type="ECO:0000313" key="3">
    <source>
        <dbReference type="EMBL" id="OGE38721.1"/>
    </source>
</evidence>
<sequence length="379" mass="42307">MLIIIGFLVGLGIVFALFKTPASFNYSFKLPFVGYPFSTTDDKVNVLLLGNAGGRHDGSKLTDTIMVASYNLRENRVVFISLPRDLWVESLKMKINAAYEIGDEKDEGLKFAKEIVADILGIPIHYGVRVDFSGFEKAIDEVGGINIDIERSFDDYNYPIEGKEDDLCGWAEEEREFNESDAKALNIEKGKLKVLISPEGKIATDSAEPEKGLEYFTCRYEQISFQKGLVTMDGETALKFVRSRMGTNGEGSDFARSKRQQKVLEAFRGKMLSFETFVNPIKLKNLLDTFGESVETDMPVDGAISIYGMSKGVRESRSFVITNSGKDALLLNPPLSDYGGAWVLIPKEKNYDKIHEFVLKTLNWEIINEATSSARTGNN</sequence>
<dbReference type="InterPro" id="IPR050922">
    <property type="entry name" value="LytR/CpsA/Psr_CW_biosynth"/>
</dbReference>
<dbReference type="Pfam" id="PF03816">
    <property type="entry name" value="LytR_cpsA_psr"/>
    <property type="match status" value="1"/>
</dbReference>
<evidence type="ECO:0000259" key="2">
    <source>
        <dbReference type="Pfam" id="PF03816"/>
    </source>
</evidence>
<name>A0A1F5KDQ0_9BACT</name>
<evidence type="ECO:0000313" key="4">
    <source>
        <dbReference type="Proteomes" id="UP000176527"/>
    </source>
</evidence>
<dbReference type="Gene3D" id="3.40.630.190">
    <property type="entry name" value="LCP protein"/>
    <property type="match status" value="1"/>
</dbReference>
<dbReference type="InterPro" id="IPR004474">
    <property type="entry name" value="LytR_CpsA_psr"/>
</dbReference>
<dbReference type="AlphaFoldDB" id="A0A1F5KDQ0"/>
<gene>
    <name evidence="3" type="ORF">A3F00_03570</name>
</gene>
<reference evidence="3 4" key="1">
    <citation type="journal article" date="2016" name="Nat. Commun.">
        <title>Thousands of microbial genomes shed light on interconnected biogeochemical processes in an aquifer system.</title>
        <authorList>
            <person name="Anantharaman K."/>
            <person name="Brown C.T."/>
            <person name="Hug L.A."/>
            <person name="Sharon I."/>
            <person name="Castelle C.J."/>
            <person name="Probst A.J."/>
            <person name="Thomas B.C."/>
            <person name="Singh A."/>
            <person name="Wilkins M.J."/>
            <person name="Karaoz U."/>
            <person name="Brodie E.L."/>
            <person name="Williams K.H."/>
            <person name="Hubbard S.S."/>
            <person name="Banfield J.F."/>
        </authorList>
    </citation>
    <scope>NUCLEOTIDE SEQUENCE [LARGE SCALE GENOMIC DNA]</scope>
</reference>
<comment type="caution">
    <text evidence="3">The sequence shown here is derived from an EMBL/GenBank/DDBJ whole genome shotgun (WGS) entry which is preliminary data.</text>
</comment>
<protein>
    <recommendedName>
        <fullName evidence="2">Cell envelope-related transcriptional attenuator domain-containing protein</fullName>
    </recommendedName>
</protein>
<dbReference type="EMBL" id="MFDE01000014">
    <property type="protein sequence ID" value="OGE38721.1"/>
    <property type="molecule type" value="Genomic_DNA"/>
</dbReference>
<accession>A0A1F5KDQ0</accession>
<dbReference type="PANTHER" id="PTHR33392:SF6">
    <property type="entry name" value="POLYISOPRENYL-TEICHOIC ACID--PEPTIDOGLYCAN TEICHOIC ACID TRANSFERASE TAGU"/>
    <property type="match status" value="1"/>
</dbReference>
<feature type="domain" description="Cell envelope-related transcriptional attenuator" evidence="2">
    <location>
        <begin position="62"/>
        <end position="271"/>
    </location>
</feature>